<protein>
    <submittedName>
        <fullName evidence="2">Uncharacterized protein</fullName>
    </submittedName>
</protein>
<evidence type="ECO:0000256" key="1">
    <source>
        <dbReference type="SAM" id="MobiDB-lite"/>
    </source>
</evidence>
<name>A0AAV5J7Q5_9ROSI</name>
<sequence length="80" mass="9122">MRSCHWEAMKTLTRSALATENSEEYNRRMGEMAFQGEIDFKLMAPLCGLFDGSRVEDRHHETTESPLGSFKNPNLIGTEN</sequence>
<comment type="caution">
    <text evidence="2">The sequence shown here is derived from an EMBL/GenBank/DDBJ whole genome shotgun (WGS) entry which is preliminary data.</text>
</comment>
<dbReference type="AlphaFoldDB" id="A0AAV5J7Q5"/>
<keyword evidence="3" id="KW-1185">Reference proteome</keyword>
<gene>
    <name evidence="2" type="ORF">SLEP1_g18357</name>
</gene>
<dbReference type="Proteomes" id="UP001054252">
    <property type="component" value="Unassembled WGS sequence"/>
</dbReference>
<feature type="region of interest" description="Disordered" evidence="1">
    <location>
        <begin position="57"/>
        <end position="80"/>
    </location>
</feature>
<proteinExistence type="predicted"/>
<reference evidence="2 3" key="1">
    <citation type="journal article" date="2021" name="Commun. Biol.">
        <title>The genome of Shorea leprosula (Dipterocarpaceae) highlights the ecological relevance of drought in aseasonal tropical rainforests.</title>
        <authorList>
            <person name="Ng K.K.S."/>
            <person name="Kobayashi M.J."/>
            <person name="Fawcett J.A."/>
            <person name="Hatakeyama M."/>
            <person name="Paape T."/>
            <person name="Ng C.H."/>
            <person name="Ang C.C."/>
            <person name="Tnah L.H."/>
            <person name="Lee C.T."/>
            <person name="Nishiyama T."/>
            <person name="Sese J."/>
            <person name="O'Brien M.J."/>
            <person name="Copetti D."/>
            <person name="Mohd Noor M.I."/>
            <person name="Ong R.C."/>
            <person name="Putra M."/>
            <person name="Sireger I.Z."/>
            <person name="Indrioko S."/>
            <person name="Kosugi Y."/>
            <person name="Izuno A."/>
            <person name="Isagi Y."/>
            <person name="Lee S.L."/>
            <person name="Shimizu K.K."/>
        </authorList>
    </citation>
    <scope>NUCLEOTIDE SEQUENCE [LARGE SCALE GENOMIC DNA]</scope>
    <source>
        <strain evidence="2">214</strain>
    </source>
</reference>
<evidence type="ECO:0000313" key="3">
    <source>
        <dbReference type="Proteomes" id="UP001054252"/>
    </source>
</evidence>
<feature type="compositionally biased region" description="Polar residues" evidence="1">
    <location>
        <begin position="71"/>
        <end position="80"/>
    </location>
</feature>
<dbReference type="EMBL" id="BPVZ01000025">
    <property type="protein sequence ID" value="GKV06459.1"/>
    <property type="molecule type" value="Genomic_DNA"/>
</dbReference>
<evidence type="ECO:0000313" key="2">
    <source>
        <dbReference type="EMBL" id="GKV06459.1"/>
    </source>
</evidence>
<accession>A0AAV5J7Q5</accession>
<organism evidence="2 3">
    <name type="scientific">Rubroshorea leprosula</name>
    <dbReference type="NCBI Taxonomy" id="152421"/>
    <lineage>
        <taxon>Eukaryota</taxon>
        <taxon>Viridiplantae</taxon>
        <taxon>Streptophyta</taxon>
        <taxon>Embryophyta</taxon>
        <taxon>Tracheophyta</taxon>
        <taxon>Spermatophyta</taxon>
        <taxon>Magnoliopsida</taxon>
        <taxon>eudicotyledons</taxon>
        <taxon>Gunneridae</taxon>
        <taxon>Pentapetalae</taxon>
        <taxon>rosids</taxon>
        <taxon>malvids</taxon>
        <taxon>Malvales</taxon>
        <taxon>Dipterocarpaceae</taxon>
        <taxon>Rubroshorea</taxon>
    </lineage>
</organism>